<dbReference type="Proteomes" id="UP000248817">
    <property type="component" value="Unassembled WGS sequence"/>
</dbReference>
<dbReference type="AlphaFoldDB" id="A0A2V5IN72"/>
<evidence type="ECO:0000313" key="1">
    <source>
        <dbReference type="EMBL" id="PYI35523.1"/>
    </source>
</evidence>
<dbReference type="EMBL" id="KZ825469">
    <property type="protein sequence ID" value="PYI35523.1"/>
    <property type="molecule type" value="Genomic_DNA"/>
</dbReference>
<sequence length="163" mass="17610">MAPTLVGIVEHGIWAIGAMLRIGRRIAQMLENIRLALVFTREVIRLGAEIIGAIAGGGGGAGGGHDVTGPGWCNYYRDQNLSEVRLKSSSYVFHVYEAYKLGAQISVRNKTCYRECIQAKFFARSHGVIDAGDPGALTYSKTCAADAADEEFSDLEDLKISVL</sequence>
<name>A0A2V5IN72_9EURO</name>
<proteinExistence type="predicted"/>
<accession>A0A2V5IN72</accession>
<reference evidence="1 2" key="1">
    <citation type="submission" date="2018-02" db="EMBL/GenBank/DDBJ databases">
        <title>The genomes of Aspergillus section Nigri reveals drivers in fungal speciation.</title>
        <authorList>
            <consortium name="DOE Joint Genome Institute"/>
            <person name="Vesth T.C."/>
            <person name="Nybo J."/>
            <person name="Theobald S."/>
            <person name="Brandl J."/>
            <person name="Frisvad J.C."/>
            <person name="Nielsen K.F."/>
            <person name="Lyhne E.K."/>
            <person name="Kogle M.E."/>
            <person name="Kuo A."/>
            <person name="Riley R."/>
            <person name="Clum A."/>
            <person name="Nolan M."/>
            <person name="Lipzen A."/>
            <person name="Salamov A."/>
            <person name="Henrissat B."/>
            <person name="Wiebenga A."/>
            <person name="De vries R.P."/>
            <person name="Grigoriev I.V."/>
            <person name="Mortensen U.H."/>
            <person name="Andersen M.R."/>
            <person name="Baker S.E."/>
        </authorList>
    </citation>
    <scope>NUCLEOTIDE SEQUENCE [LARGE SCALE GENOMIC DNA]</scope>
    <source>
        <strain evidence="1 2">CBS 114.80</strain>
    </source>
</reference>
<protein>
    <submittedName>
        <fullName evidence="1">Uncharacterized protein</fullName>
    </submittedName>
</protein>
<keyword evidence="2" id="KW-1185">Reference proteome</keyword>
<organism evidence="1 2">
    <name type="scientific">Aspergillus indologenus CBS 114.80</name>
    <dbReference type="NCBI Taxonomy" id="1450541"/>
    <lineage>
        <taxon>Eukaryota</taxon>
        <taxon>Fungi</taxon>
        <taxon>Dikarya</taxon>
        <taxon>Ascomycota</taxon>
        <taxon>Pezizomycotina</taxon>
        <taxon>Eurotiomycetes</taxon>
        <taxon>Eurotiomycetidae</taxon>
        <taxon>Eurotiales</taxon>
        <taxon>Aspergillaceae</taxon>
        <taxon>Aspergillus</taxon>
        <taxon>Aspergillus subgen. Circumdati</taxon>
    </lineage>
</organism>
<gene>
    <name evidence="1" type="ORF">BP00DRAFT_442694</name>
</gene>
<evidence type="ECO:0000313" key="2">
    <source>
        <dbReference type="Proteomes" id="UP000248817"/>
    </source>
</evidence>